<gene>
    <name evidence="5" type="ORF">ACFQE1_18865</name>
</gene>
<dbReference type="CDD" id="cd13624">
    <property type="entry name" value="PBP2_Arg_Lys_His"/>
    <property type="match status" value="1"/>
</dbReference>
<proteinExistence type="predicted"/>
<evidence type="ECO:0000313" key="6">
    <source>
        <dbReference type="Proteomes" id="UP001596328"/>
    </source>
</evidence>
<evidence type="ECO:0000256" key="1">
    <source>
        <dbReference type="ARBA" id="ARBA00022729"/>
    </source>
</evidence>
<feature type="region of interest" description="Disordered" evidence="2">
    <location>
        <begin position="1"/>
        <end position="28"/>
    </location>
</feature>
<dbReference type="PANTHER" id="PTHR35936">
    <property type="entry name" value="MEMBRANE-BOUND LYTIC MUREIN TRANSGLYCOSYLASE F"/>
    <property type="match status" value="1"/>
</dbReference>
<evidence type="ECO:0000259" key="4">
    <source>
        <dbReference type="SMART" id="SM00079"/>
    </source>
</evidence>
<name>A0ABD5S4C4_9EURY</name>
<protein>
    <submittedName>
        <fullName evidence="5">Basic amino acid ABC transporter substrate-binding protein</fullName>
    </submittedName>
</protein>
<keyword evidence="6" id="KW-1185">Reference proteome</keyword>
<feature type="domain" description="Solute-binding protein family 3/N-terminal" evidence="3">
    <location>
        <begin position="23"/>
        <end position="249"/>
    </location>
</feature>
<dbReference type="PANTHER" id="PTHR35936:SF17">
    <property type="entry name" value="ARGININE-BINDING EXTRACELLULAR PROTEIN ARTP"/>
    <property type="match status" value="1"/>
</dbReference>
<evidence type="ECO:0000313" key="5">
    <source>
        <dbReference type="EMBL" id="MFC6726385.1"/>
    </source>
</evidence>
<dbReference type="SUPFAM" id="SSF53850">
    <property type="entry name" value="Periplasmic binding protein-like II"/>
    <property type="match status" value="1"/>
</dbReference>
<feature type="region of interest" description="Disordered" evidence="2">
    <location>
        <begin position="245"/>
        <end position="274"/>
    </location>
</feature>
<reference evidence="5 6" key="1">
    <citation type="journal article" date="2019" name="Int. J. Syst. Evol. Microbiol.">
        <title>The Global Catalogue of Microorganisms (GCM) 10K type strain sequencing project: providing services to taxonomists for standard genome sequencing and annotation.</title>
        <authorList>
            <consortium name="The Broad Institute Genomics Platform"/>
            <consortium name="The Broad Institute Genome Sequencing Center for Infectious Disease"/>
            <person name="Wu L."/>
            <person name="Ma J."/>
        </authorList>
    </citation>
    <scope>NUCLEOTIDE SEQUENCE [LARGE SCALE GENOMIC DNA]</scope>
    <source>
        <strain evidence="5 6">NBRC 111368</strain>
    </source>
</reference>
<feature type="non-terminal residue" evidence="5">
    <location>
        <position position="1"/>
    </location>
</feature>
<feature type="non-terminal residue" evidence="5">
    <location>
        <position position="274"/>
    </location>
</feature>
<organism evidence="5 6">
    <name type="scientific">Halobium palmae</name>
    <dbReference type="NCBI Taxonomy" id="1776492"/>
    <lineage>
        <taxon>Archaea</taxon>
        <taxon>Methanobacteriati</taxon>
        <taxon>Methanobacteriota</taxon>
        <taxon>Stenosarchaea group</taxon>
        <taxon>Halobacteria</taxon>
        <taxon>Halobacteriales</taxon>
        <taxon>Haloferacaceae</taxon>
        <taxon>Halobium</taxon>
    </lineage>
</organism>
<dbReference type="AlphaFoldDB" id="A0ABD5S4C4"/>
<dbReference type="Proteomes" id="UP001596328">
    <property type="component" value="Unassembled WGS sequence"/>
</dbReference>
<dbReference type="Gene3D" id="3.40.190.10">
    <property type="entry name" value="Periplasmic binding protein-like II"/>
    <property type="match status" value="2"/>
</dbReference>
<dbReference type="InterPro" id="IPR001638">
    <property type="entry name" value="Solute-binding_3/MltF_N"/>
</dbReference>
<dbReference type="SMART" id="SM00062">
    <property type="entry name" value="PBPb"/>
    <property type="match status" value="1"/>
</dbReference>
<dbReference type="InterPro" id="IPR001320">
    <property type="entry name" value="Iontro_rcpt_C"/>
</dbReference>
<dbReference type="Pfam" id="PF00497">
    <property type="entry name" value="SBP_bac_3"/>
    <property type="match status" value="1"/>
</dbReference>
<evidence type="ECO:0000259" key="3">
    <source>
        <dbReference type="SMART" id="SM00062"/>
    </source>
</evidence>
<comment type="caution">
    <text evidence="5">The sequence shown here is derived from an EMBL/GenBank/DDBJ whole genome shotgun (WGS) entry which is preliminary data.</text>
</comment>
<sequence>SGGGDSGNATGNESAGGSGGGERIIAGTAPGFPPFEMKDENGDLVGFDVDLLEAVVEPTSYTIGEWKTFEFSSLIPALRNDRIDVIAAALTINEERKESIAFSNPYYSADQAVLVAADGDFSPSSLDDLSGHTLGAQEGTTGAGVVKDQLIAKDKLQQSNFNTYGSYVLSIEDLENGNVDAVVLDKPVAETFASQRDVRVAFVYETGEEYGFGIRQDASDLQSALNSGLEEVRSGGTYEELRNEWFGGSPPVTTTSGSGNATGGTGNATTGSAN</sequence>
<dbReference type="SMART" id="SM00079">
    <property type="entry name" value="PBPe"/>
    <property type="match status" value="1"/>
</dbReference>
<dbReference type="EMBL" id="JBHSWU010001079">
    <property type="protein sequence ID" value="MFC6726385.1"/>
    <property type="molecule type" value="Genomic_DNA"/>
</dbReference>
<accession>A0ABD5S4C4</accession>
<feature type="domain" description="Ionotropic glutamate receptor C-terminal" evidence="4">
    <location>
        <begin position="23"/>
        <end position="248"/>
    </location>
</feature>
<evidence type="ECO:0000256" key="2">
    <source>
        <dbReference type="SAM" id="MobiDB-lite"/>
    </source>
</evidence>
<keyword evidence="1" id="KW-0732">Signal</keyword>